<dbReference type="EMBL" id="BMAW01061295">
    <property type="protein sequence ID" value="GFT30508.1"/>
    <property type="molecule type" value="Genomic_DNA"/>
</dbReference>
<protein>
    <submittedName>
        <fullName evidence="1">Uncharacterized protein</fullName>
    </submittedName>
</protein>
<evidence type="ECO:0000313" key="1">
    <source>
        <dbReference type="EMBL" id="GFT30508.1"/>
    </source>
</evidence>
<sequence length="105" mass="12642">MDDSSDSDLDDLNWSLKKRKQLNKNYHDSEKEARGEENCNTFNKSMFQKNEKFEELKKKSEQIRSICAHRQKITERRRAKKLIKKALRDPFVKELVEKEQNIAVW</sequence>
<dbReference type="Proteomes" id="UP000887013">
    <property type="component" value="Unassembled WGS sequence"/>
</dbReference>
<accession>A0A8X6TL63</accession>
<reference evidence="1" key="1">
    <citation type="submission" date="2020-08" db="EMBL/GenBank/DDBJ databases">
        <title>Multicomponent nature underlies the extraordinary mechanical properties of spider dragline silk.</title>
        <authorList>
            <person name="Kono N."/>
            <person name="Nakamura H."/>
            <person name="Mori M."/>
            <person name="Yoshida Y."/>
            <person name="Ohtoshi R."/>
            <person name="Malay A.D."/>
            <person name="Moran D.A.P."/>
            <person name="Tomita M."/>
            <person name="Numata K."/>
            <person name="Arakawa K."/>
        </authorList>
    </citation>
    <scope>NUCLEOTIDE SEQUENCE</scope>
</reference>
<organism evidence="1 2">
    <name type="scientific">Nephila pilipes</name>
    <name type="common">Giant wood spider</name>
    <name type="synonym">Nephila maculata</name>
    <dbReference type="NCBI Taxonomy" id="299642"/>
    <lineage>
        <taxon>Eukaryota</taxon>
        <taxon>Metazoa</taxon>
        <taxon>Ecdysozoa</taxon>
        <taxon>Arthropoda</taxon>
        <taxon>Chelicerata</taxon>
        <taxon>Arachnida</taxon>
        <taxon>Araneae</taxon>
        <taxon>Araneomorphae</taxon>
        <taxon>Entelegynae</taxon>
        <taxon>Araneoidea</taxon>
        <taxon>Nephilidae</taxon>
        <taxon>Nephila</taxon>
    </lineage>
</organism>
<proteinExistence type="predicted"/>
<gene>
    <name evidence="1" type="primary">NCL1_47846</name>
    <name evidence="1" type="ORF">NPIL_634231</name>
</gene>
<dbReference type="AlphaFoldDB" id="A0A8X6TL63"/>
<dbReference type="OrthoDB" id="2418792at2759"/>
<comment type="caution">
    <text evidence="1">The sequence shown here is derived from an EMBL/GenBank/DDBJ whole genome shotgun (WGS) entry which is preliminary data.</text>
</comment>
<name>A0A8X6TL63_NEPPI</name>
<keyword evidence="2" id="KW-1185">Reference proteome</keyword>
<evidence type="ECO:0000313" key="2">
    <source>
        <dbReference type="Proteomes" id="UP000887013"/>
    </source>
</evidence>